<reference evidence="2" key="1">
    <citation type="submission" date="2015-07" db="EMBL/GenBank/DDBJ databases">
        <authorList>
            <person name="Teixeira M.M."/>
            <person name="Souza R.C."/>
            <person name="Almeida L.G."/>
            <person name="Vicente V.A."/>
            <person name="de Hoog S."/>
            <person name="Bocca A.L."/>
            <person name="de Almeida S.R."/>
            <person name="Vasconcelos A.T."/>
            <person name="Felipe M.S."/>
        </authorList>
    </citation>
    <scope>NUCLEOTIDE SEQUENCE [LARGE SCALE GENOMIC DNA]</scope>
    <source>
        <strain evidence="2">KSF</strain>
    </source>
</reference>
<comment type="caution">
    <text evidence="1">The sequence shown here is derived from an EMBL/GenBank/DDBJ whole genome shotgun (WGS) entry which is preliminary data.</text>
</comment>
<dbReference type="AlphaFoldDB" id="A0A1C1D2U8"/>
<organism evidence="1 2">
    <name type="scientific">Cladophialophora carrionii</name>
    <dbReference type="NCBI Taxonomy" id="86049"/>
    <lineage>
        <taxon>Eukaryota</taxon>
        <taxon>Fungi</taxon>
        <taxon>Dikarya</taxon>
        <taxon>Ascomycota</taxon>
        <taxon>Pezizomycotina</taxon>
        <taxon>Eurotiomycetes</taxon>
        <taxon>Chaetothyriomycetidae</taxon>
        <taxon>Chaetothyriales</taxon>
        <taxon>Herpotrichiellaceae</taxon>
        <taxon>Cladophialophora</taxon>
    </lineage>
</organism>
<keyword evidence="2" id="KW-1185">Reference proteome</keyword>
<gene>
    <name evidence="1" type="ORF">CLCR_03204</name>
</gene>
<protein>
    <submittedName>
        <fullName evidence="1">Uncharacterized protein</fullName>
    </submittedName>
</protein>
<accession>A0A1C1D2U8</accession>
<name>A0A1C1D2U8_9EURO</name>
<dbReference type="Proteomes" id="UP000094526">
    <property type="component" value="Unassembled WGS sequence"/>
</dbReference>
<dbReference type="VEuPathDB" id="FungiDB:CLCR_03204"/>
<sequence>MKWKGKPGPRHTIPRRWTPSASVEVRVILSYRVGTAVSAAFHWLLGAWRGWASAPVASYCRAGLGRTGGGARKEAGSARDMERSTLTDYVAGGFDGSMFR</sequence>
<dbReference type="EMBL" id="LGRB01000003">
    <property type="protein sequence ID" value="OCT55000.1"/>
    <property type="molecule type" value="Genomic_DNA"/>
</dbReference>
<evidence type="ECO:0000313" key="2">
    <source>
        <dbReference type="Proteomes" id="UP000094526"/>
    </source>
</evidence>
<evidence type="ECO:0000313" key="1">
    <source>
        <dbReference type="EMBL" id="OCT55000.1"/>
    </source>
</evidence>
<proteinExistence type="predicted"/>